<comment type="caution">
    <text evidence="2">The sequence shown here is derived from an EMBL/GenBank/DDBJ whole genome shotgun (WGS) entry which is preliminary data.</text>
</comment>
<dbReference type="EMBL" id="LAZR01001043">
    <property type="protein sequence ID" value="KKN51913.1"/>
    <property type="molecule type" value="Genomic_DNA"/>
</dbReference>
<feature type="transmembrane region" description="Helical" evidence="1">
    <location>
        <begin position="45"/>
        <end position="63"/>
    </location>
</feature>
<sequence>MTFKQLFNSALLFLATAPPLALLAWDEQADPAFIPSGMYDTLTFTLFPIMTIVLSVVLFRHLYKKYNSNFEFKHTVKDYIDVHGKFRSAFIPLFLPILIYLWLWTSVCISAKLLANKYSDNIWQQEYQLLEVGTCPTDYEYSCSKLTVLDLKSYRKHSFRWYLDKSKLVSLQNNNINLVGVKSPLGNIVQEIQW</sequence>
<evidence type="ECO:0000313" key="2">
    <source>
        <dbReference type="EMBL" id="KKN51913.1"/>
    </source>
</evidence>
<dbReference type="AlphaFoldDB" id="A0A0F9UE88"/>
<protein>
    <submittedName>
        <fullName evidence="2">Uncharacterized protein</fullName>
    </submittedName>
</protein>
<keyword evidence="1" id="KW-1133">Transmembrane helix</keyword>
<evidence type="ECO:0000256" key="1">
    <source>
        <dbReference type="SAM" id="Phobius"/>
    </source>
</evidence>
<gene>
    <name evidence="2" type="ORF">LCGC14_0618090</name>
</gene>
<accession>A0A0F9UE88</accession>
<keyword evidence="1" id="KW-0472">Membrane</keyword>
<name>A0A0F9UE88_9ZZZZ</name>
<reference evidence="2" key="1">
    <citation type="journal article" date="2015" name="Nature">
        <title>Complex archaea that bridge the gap between prokaryotes and eukaryotes.</title>
        <authorList>
            <person name="Spang A."/>
            <person name="Saw J.H."/>
            <person name="Jorgensen S.L."/>
            <person name="Zaremba-Niedzwiedzka K."/>
            <person name="Martijn J."/>
            <person name="Lind A.E."/>
            <person name="van Eijk R."/>
            <person name="Schleper C."/>
            <person name="Guy L."/>
            <person name="Ettema T.J."/>
        </authorList>
    </citation>
    <scope>NUCLEOTIDE SEQUENCE</scope>
</reference>
<feature type="transmembrane region" description="Helical" evidence="1">
    <location>
        <begin position="84"/>
        <end position="104"/>
    </location>
</feature>
<proteinExistence type="predicted"/>
<keyword evidence="1" id="KW-0812">Transmembrane</keyword>
<organism evidence="2">
    <name type="scientific">marine sediment metagenome</name>
    <dbReference type="NCBI Taxonomy" id="412755"/>
    <lineage>
        <taxon>unclassified sequences</taxon>
        <taxon>metagenomes</taxon>
        <taxon>ecological metagenomes</taxon>
    </lineage>
</organism>